<dbReference type="Proteomes" id="UP000009887">
    <property type="component" value="Unassembled WGS sequence"/>
</dbReference>
<dbReference type="AlphaFoldDB" id="K9CL10"/>
<dbReference type="RefSeq" id="WP_004212817.1">
    <property type="nucleotide sequence ID" value="NZ_JH992904.1"/>
</dbReference>
<dbReference type="Pfam" id="PF11185">
    <property type="entry name" value="DUF2971"/>
    <property type="match status" value="1"/>
</dbReference>
<dbReference type="EMBL" id="AGZU01000019">
    <property type="protein sequence ID" value="EKU72573.1"/>
    <property type="molecule type" value="Genomic_DNA"/>
</dbReference>
<evidence type="ECO:0008006" key="3">
    <source>
        <dbReference type="Google" id="ProtNLM"/>
    </source>
</evidence>
<organism evidence="1 2">
    <name type="scientific">Sphingobium yanoikuyae ATCC 51230</name>
    <dbReference type="NCBI Taxonomy" id="883163"/>
    <lineage>
        <taxon>Bacteria</taxon>
        <taxon>Pseudomonadati</taxon>
        <taxon>Pseudomonadota</taxon>
        <taxon>Alphaproteobacteria</taxon>
        <taxon>Sphingomonadales</taxon>
        <taxon>Sphingomonadaceae</taxon>
        <taxon>Sphingobium</taxon>
    </lineage>
</organism>
<evidence type="ECO:0000313" key="2">
    <source>
        <dbReference type="Proteomes" id="UP000009887"/>
    </source>
</evidence>
<sequence length="231" mass="25872">MATIEIYAKPSNLYRYRPLGPKLEQEVSALLGGYIFCPLFSEMNDPMEGSHRVSQRLSGASVDSKRQEAVEVALATTGIASMSEVSDHEPMWAHYADQFGGMCVQYNVNALLRGLDATVAITRMIYSELEPILAMDRSTPIERARHCLSSKTVRWASEREWRIFRDGRGAASYGREAAVKRIFLGSRITAAERSRMADVGEQLQVPVVVMKLDAYAMKFATLYQPPKKDAR</sequence>
<dbReference type="PATRIC" id="fig|883163.3.peg.4785"/>
<name>K9CL10_SPHYA</name>
<gene>
    <name evidence="1" type="ORF">HMPREF9718_04740</name>
</gene>
<proteinExistence type="predicted"/>
<reference evidence="1 2" key="1">
    <citation type="submission" date="2012-09" db="EMBL/GenBank/DDBJ databases">
        <title>The Genome Sequence of Sphingobium yanoikuyae ATCC 51230.</title>
        <authorList>
            <consortium name="The Broad Institute Genome Sequencing Platform"/>
            <person name="Earl A."/>
            <person name="Ward D."/>
            <person name="Feldgarden M."/>
            <person name="Gevers D."/>
            <person name="Huys G."/>
            <person name="Walker B."/>
            <person name="Young S.K."/>
            <person name="Zeng Q."/>
            <person name="Gargeya S."/>
            <person name="Fitzgerald M."/>
            <person name="Haas B."/>
            <person name="Abouelleil A."/>
            <person name="Alvarado L."/>
            <person name="Arachchi H.M."/>
            <person name="Berlin A.M."/>
            <person name="Chapman S.B."/>
            <person name="Goldberg J."/>
            <person name="Griggs A."/>
            <person name="Gujja S."/>
            <person name="Hansen M."/>
            <person name="Howarth C."/>
            <person name="Imamovic A."/>
            <person name="Larimer J."/>
            <person name="McCowen C."/>
            <person name="Montmayeur A."/>
            <person name="Murphy C."/>
            <person name="Neiman D."/>
            <person name="Pearson M."/>
            <person name="Priest M."/>
            <person name="Roberts A."/>
            <person name="Saif S."/>
            <person name="Shea T."/>
            <person name="Sisk P."/>
            <person name="Sykes S."/>
            <person name="Wortman J."/>
            <person name="Nusbaum C."/>
            <person name="Birren B."/>
        </authorList>
    </citation>
    <scope>NUCLEOTIDE SEQUENCE [LARGE SCALE GENOMIC DNA]</scope>
    <source>
        <strain evidence="1 2">ATCC 51230</strain>
    </source>
</reference>
<evidence type="ECO:0000313" key="1">
    <source>
        <dbReference type="EMBL" id="EKU72573.1"/>
    </source>
</evidence>
<keyword evidence="2" id="KW-1185">Reference proteome</keyword>
<accession>K9CL10</accession>
<dbReference type="HOGENOM" id="CLU_050666_1_0_5"/>
<comment type="caution">
    <text evidence="1">The sequence shown here is derived from an EMBL/GenBank/DDBJ whole genome shotgun (WGS) entry which is preliminary data.</text>
</comment>
<dbReference type="InterPro" id="IPR021352">
    <property type="entry name" value="DUF2971"/>
</dbReference>
<protein>
    <recommendedName>
        <fullName evidence="3">DUF2971 domain-containing protein</fullName>
    </recommendedName>
</protein>